<evidence type="ECO:0000313" key="1">
    <source>
        <dbReference type="EMBL" id="KXB34003.1"/>
    </source>
</evidence>
<comment type="caution">
    <text evidence="1">The sequence shown here is derived from an EMBL/GenBank/DDBJ whole genome shotgun (WGS) entry which is preliminary data.</text>
</comment>
<sequence>MLTEAEKTRGKGTTMKTIAQALTSRELVAIRTALGVTLHYKDQLPIAIKSTEEAFEKVGCIIAEERHQQSKNLYFLITPVELEELTKE</sequence>
<keyword evidence="2" id="KW-1185">Reference proteome</keyword>
<dbReference type="EMBL" id="LSCR01000026">
    <property type="protein sequence ID" value="KXB34003.1"/>
    <property type="molecule type" value="Genomic_DNA"/>
</dbReference>
<proteinExistence type="predicted"/>
<dbReference type="Proteomes" id="UP000070675">
    <property type="component" value="Unassembled WGS sequence"/>
</dbReference>
<evidence type="ECO:0000313" key="2">
    <source>
        <dbReference type="Proteomes" id="UP000070675"/>
    </source>
</evidence>
<dbReference type="STRING" id="1393034.HMPREF3192_00972"/>
<name>A0A133XSS6_9ACTN</name>
<reference evidence="2" key="1">
    <citation type="submission" date="2016-01" db="EMBL/GenBank/DDBJ databases">
        <authorList>
            <person name="Mitreva M."/>
            <person name="Pepin K.H."/>
            <person name="Mihindukulasuriya K.A."/>
            <person name="Fulton R."/>
            <person name="Fronick C."/>
            <person name="O'Laughlin M."/>
            <person name="Miner T."/>
            <person name="Herter B."/>
            <person name="Rosa B.A."/>
            <person name="Cordes M."/>
            <person name="Tomlinson C."/>
            <person name="Wollam A."/>
            <person name="Palsikar V.B."/>
            <person name="Mardis E.R."/>
            <person name="Wilson R.K."/>
        </authorList>
    </citation>
    <scope>NUCLEOTIDE SEQUENCE [LARGE SCALE GENOMIC DNA]</scope>
    <source>
        <strain evidence="2">DNF00019</strain>
    </source>
</reference>
<gene>
    <name evidence="1" type="ORF">HMPREF3192_00972</name>
</gene>
<accession>A0A133XSS6</accession>
<organism evidence="1 2">
    <name type="scientific">Atopobium deltae</name>
    <dbReference type="NCBI Taxonomy" id="1393034"/>
    <lineage>
        <taxon>Bacteria</taxon>
        <taxon>Bacillati</taxon>
        <taxon>Actinomycetota</taxon>
        <taxon>Coriobacteriia</taxon>
        <taxon>Coriobacteriales</taxon>
        <taxon>Atopobiaceae</taxon>
        <taxon>Atopobium</taxon>
    </lineage>
</organism>
<protein>
    <submittedName>
        <fullName evidence="1">Uncharacterized protein</fullName>
    </submittedName>
</protein>
<dbReference type="AlphaFoldDB" id="A0A133XSS6"/>